<evidence type="ECO:0000313" key="2">
    <source>
        <dbReference type="EMBL" id="KAL0639553.1"/>
    </source>
</evidence>
<comment type="caution">
    <text evidence="2">The sequence shown here is derived from an EMBL/GenBank/DDBJ whole genome shotgun (WGS) entry which is preliminary data.</text>
</comment>
<dbReference type="EMBL" id="JBBBZM010000010">
    <property type="protein sequence ID" value="KAL0639553.1"/>
    <property type="molecule type" value="Genomic_DNA"/>
</dbReference>
<gene>
    <name evidence="2" type="primary">LIG4_1</name>
    <name evidence="2" type="ORF">Q9L58_001379</name>
</gene>
<dbReference type="GO" id="GO:0003910">
    <property type="term" value="F:DNA ligase (ATP) activity"/>
    <property type="evidence" value="ECO:0007669"/>
    <property type="project" value="UniProtKB-EC"/>
</dbReference>
<feature type="domain" description="BRCT" evidence="1">
    <location>
        <begin position="32"/>
        <end position="124"/>
    </location>
</feature>
<dbReference type="SUPFAM" id="SSF52113">
    <property type="entry name" value="BRCT domain"/>
    <property type="match status" value="1"/>
</dbReference>
<keyword evidence="3" id="KW-1185">Reference proteome</keyword>
<dbReference type="Proteomes" id="UP001447188">
    <property type="component" value="Unassembled WGS sequence"/>
</dbReference>
<dbReference type="InterPro" id="IPR036420">
    <property type="entry name" value="BRCT_dom_sf"/>
</dbReference>
<dbReference type="Pfam" id="PF16589">
    <property type="entry name" value="BRCT_2"/>
    <property type="match status" value="1"/>
</dbReference>
<reference evidence="2 3" key="1">
    <citation type="submission" date="2024-02" db="EMBL/GenBank/DDBJ databases">
        <title>Discinaceae phylogenomics.</title>
        <authorList>
            <person name="Dirks A.C."/>
            <person name="James T.Y."/>
        </authorList>
    </citation>
    <scope>NUCLEOTIDE SEQUENCE [LARGE SCALE GENOMIC DNA]</scope>
    <source>
        <strain evidence="2 3">ACD0624</strain>
    </source>
</reference>
<name>A0ABR3GUE0_9PEZI</name>
<evidence type="ECO:0000259" key="1">
    <source>
        <dbReference type="PROSITE" id="PS50172"/>
    </source>
</evidence>
<dbReference type="Gene3D" id="3.40.50.10190">
    <property type="entry name" value="BRCT domain"/>
    <property type="match status" value="1"/>
</dbReference>
<organism evidence="2 3">
    <name type="scientific">Discina gigas</name>
    <dbReference type="NCBI Taxonomy" id="1032678"/>
    <lineage>
        <taxon>Eukaryota</taxon>
        <taxon>Fungi</taxon>
        <taxon>Dikarya</taxon>
        <taxon>Ascomycota</taxon>
        <taxon>Pezizomycotina</taxon>
        <taxon>Pezizomycetes</taxon>
        <taxon>Pezizales</taxon>
        <taxon>Discinaceae</taxon>
        <taxon>Discina</taxon>
    </lineage>
</organism>
<keyword evidence="2" id="KW-0436">Ligase</keyword>
<accession>A0ABR3GUE0</accession>
<dbReference type="EC" id="6.5.1.1" evidence="2"/>
<protein>
    <submittedName>
        <fullName evidence="2">DNA ligase (ATP)</fullName>
        <ecNumber evidence="2">6.5.1.1</ecNumber>
    </submittedName>
</protein>
<sequence>MPSTSDRAFVAQFVSDLDHDGSSEFDGLPGWLFKNFVCYIDIPEPSASPLLAESLFEFAGGKISKGLSSLEITHIVVSPGDLSRLRAIRESIQWRQKIPRVVTTDWVEESLKAQTLLDEERFAPVWNQD</sequence>
<proteinExistence type="predicted"/>
<dbReference type="PROSITE" id="PS50172">
    <property type="entry name" value="BRCT"/>
    <property type="match status" value="1"/>
</dbReference>
<dbReference type="InterPro" id="IPR001357">
    <property type="entry name" value="BRCT_dom"/>
</dbReference>
<evidence type="ECO:0000313" key="3">
    <source>
        <dbReference type="Proteomes" id="UP001447188"/>
    </source>
</evidence>